<keyword evidence="3" id="KW-1185">Reference proteome</keyword>
<evidence type="ECO:0008006" key="4">
    <source>
        <dbReference type="Google" id="ProtNLM"/>
    </source>
</evidence>
<dbReference type="EMBL" id="JAWMAJ010000036">
    <property type="protein sequence ID" value="MDV7216956.1"/>
    <property type="molecule type" value="Genomic_DNA"/>
</dbReference>
<gene>
    <name evidence="2" type="ORF">R5A26_13480</name>
</gene>
<feature type="transmembrane region" description="Helical" evidence="1">
    <location>
        <begin position="48"/>
        <end position="68"/>
    </location>
</feature>
<dbReference type="Gene3D" id="3.30.10.20">
    <property type="match status" value="1"/>
</dbReference>
<accession>A0ABU4F8N5</accession>
<organism evidence="2 3">
    <name type="scientific">Streptomyces prunicolor</name>
    <dbReference type="NCBI Taxonomy" id="67348"/>
    <lineage>
        <taxon>Bacteria</taxon>
        <taxon>Bacillati</taxon>
        <taxon>Actinomycetota</taxon>
        <taxon>Actinomycetes</taxon>
        <taxon>Kitasatosporales</taxon>
        <taxon>Streptomycetaceae</taxon>
        <taxon>Streptomyces</taxon>
    </lineage>
</organism>
<sequence>MSSQDPRSSGCTPFEKELINAMNDFAHSTATPAFDTADMVHRTRRRRATLIAGVATALIVAGGGTALASMTGGSTPTTAEKPMTTATTKGSDYKKAILLVDFGKGGGPVAVDFTGTDLRTTKGQFLKADIKLGTVSSVNSPGCKPGSVVEVTPHAPKIVKAGDTVNVKLCAGRPS</sequence>
<keyword evidence="1" id="KW-0812">Transmembrane</keyword>
<keyword evidence="1" id="KW-0472">Membrane</keyword>
<dbReference type="CDD" id="cd06577">
    <property type="entry name" value="PASTA_pknB"/>
    <property type="match status" value="1"/>
</dbReference>
<reference evidence="2 3" key="1">
    <citation type="submission" date="2023-10" db="EMBL/GenBank/DDBJ databases">
        <title>Characterization of rhizosphere-enriched actinobacteria from wheat plants lab-grown on chernevaya soil.</title>
        <authorList>
            <person name="Tikhonova E.N."/>
            <person name="Konopkin A."/>
            <person name="Kravchenko I.K."/>
        </authorList>
    </citation>
    <scope>NUCLEOTIDE SEQUENCE [LARGE SCALE GENOMIC DNA]</scope>
    <source>
        <strain evidence="2 3">RR29</strain>
    </source>
</reference>
<name>A0ABU4F8N5_9ACTN</name>
<proteinExistence type="predicted"/>
<evidence type="ECO:0000313" key="2">
    <source>
        <dbReference type="EMBL" id="MDV7216956.1"/>
    </source>
</evidence>
<protein>
    <recommendedName>
        <fullName evidence="4">PASTA domain-containing protein</fullName>
    </recommendedName>
</protein>
<evidence type="ECO:0000256" key="1">
    <source>
        <dbReference type="SAM" id="Phobius"/>
    </source>
</evidence>
<dbReference type="Proteomes" id="UP001187346">
    <property type="component" value="Unassembled WGS sequence"/>
</dbReference>
<dbReference type="InterPro" id="IPR005543">
    <property type="entry name" value="PASTA_dom"/>
</dbReference>
<dbReference type="RefSeq" id="WP_317771396.1">
    <property type="nucleotide sequence ID" value="NZ_JAWMAJ010000036.1"/>
</dbReference>
<evidence type="ECO:0000313" key="3">
    <source>
        <dbReference type="Proteomes" id="UP001187346"/>
    </source>
</evidence>
<keyword evidence="1" id="KW-1133">Transmembrane helix</keyword>
<comment type="caution">
    <text evidence="2">The sequence shown here is derived from an EMBL/GenBank/DDBJ whole genome shotgun (WGS) entry which is preliminary data.</text>
</comment>